<dbReference type="InterPro" id="IPR006671">
    <property type="entry name" value="Cyclin_N"/>
</dbReference>
<sequence length="165" mass="19491">MKQKKRHKRGHLHLETKQDMEMSWLLAQLLLYQGQENCWYPFIIQWMVVLSHHILWASCTRRQKPVGVPEVTGSREDIHTYLREVEVKCKPEVGYMKKQPDVTNSRRAMLVDWSIKVGEECKLQNETLHLAVNYIAGFLSPMSGRRRQENFSSQWYRCCAVSLQV</sequence>
<dbReference type="InterPro" id="IPR039361">
    <property type="entry name" value="Cyclin"/>
</dbReference>
<protein>
    <submittedName>
        <fullName evidence="2">Cyclin a</fullName>
    </submittedName>
</protein>
<keyword evidence="3" id="KW-1185">Reference proteome</keyword>
<dbReference type="Proteomes" id="UP000386466">
    <property type="component" value="Unassembled WGS sequence"/>
</dbReference>
<feature type="domain" description="Cyclin N-terminal" evidence="1">
    <location>
        <begin position="77"/>
        <end position="147"/>
    </location>
</feature>
<gene>
    <name evidence="2" type="ORF">LYPA_23C012664</name>
</gene>
<proteinExistence type="predicted"/>
<evidence type="ECO:0000313" key="2">
    <source>
        <dbReference type="EMBL" id="VFV30595.1"/>
    </source>
</evidence>
<dbReference type="AlphaFoldDB" id="A0A485NAQ7"/>
<dbReference type="Gene3D" id="1.10.472.10">
    <property type="entry name" value="Cyclin-like"/>
    <property type="match status" value="2"/>
</dbReference>
<dbReference type="InterPro" id="IPR036915">
    <property type="entry name" value="Cyclin-like_sf"/>
</dbReference>
<dbReference type="EMBL" id="CAAGRJ010014530">
    <property type="protein sequence ID" value="VFV30595.1"/>
    <property type="molecule type" value="Genomic_DNA"/>
</dbReference>
<dbReference type="SUPFAM" id="SSF47954">
    <property type="entry name" value="Cyclin-like"/>
    <property type="match status" value="1"/>
</dbReference>
<name>A0A485NAQ7_LYNPA</name>
<accession>A0A485NAQ7</accession>
<evidence type="ECO:0000313" key="3">
    <source>
        <dbReference type="Proteomes" id="UP000386466"/>
    </source>
</evidence>
<organism evidence="2 3">
    <name type="scientific">Lynx pardinus</name>
    <name type="common">Iberian lynx</name>
    <name type="synonym">Felis pardina</name>
    <dbReference type="NCBI Taxonomy" id="191816"/>
    <lineage>
        <taxon>Eukaryota</taxon>
        <taxon>Metazoa</taxon>
        <taxon>Chordata</taxon>
        <taxon>Craniata</taxon>
        <taxon>Vertebrata</taxon>
        <taxon>Euteleostomi</taxon>
        <taxon>Mammalia</taxon>
        <taxon>Eutheria</taxon>
        <taxon>Laurasiatheria</taxon>
        <taxon>Carnivora</taxon>
        <taxon>Feliformia</taxon>
        <taxon>Felidae</taxon>
        <taxon>Felinae</taxon>
        <taxon>Lynx</taxon>
    </lineage>
</organism>
<evidence type="ECO:0000259" key="1">
    <source>
        <dbReference type="Pfam" id="PF00134"/>
    </source>
</evidence>
<dbReference type="Pfam" id="PF00134">
    <property type="entry name" value="Cyclin_N"/>
    <property type="match status" value="1"/>
</dbReference>
<reference evidence="2 3" key="1">
    <citation type="submission" date="2019-01" db="EMBL/GenBank/DDBJ databases">
        <authorList>
            <person name="Alioto T."/>
            <person name="Alioto T."/>
        </authorList>
    </citation>
    <scope>NUCLEOTIDE SEQUENCE [LARGE SCALE GENOMIC DNA]</scope>
</reference>
<dbReference type="PANTHER" id="PTHR10177">
    <property type="entry name" value="CYCLINS"/>
    <property type="match status" value="1"/>
</dbReference>